<protein>
    <submittedName>
        <fullName evidence="6">Sugar ABC transporter substrate-binding protein</fullName>
    </submittedName>
</protein>
<comment type="subcellular location">
    <subcellularLocation>
        <location evidence="1">Cell envelope</location>
    </subcellularLocation>
</comment>
<evidence type="ECO:0000256" key="3">
    <source>
        <dbReference type="ARBA" id="ARBA00022729"/>
    </source>
</evidence>
<evidence type="ECO:0000256" key="4">
    <source>
        <dbReference type="SAM" id="SignalP"/>
    </source>
</evidence>
<dbReference type="CDD" id="cd01536">
    <property type="entry name" value="PBP1_ABC_sugar_binding-like"/>
    <property type="match status" value="1"/>
</dbReference>
<dbReference type="InterPro" id="IPR025997">
    <property type="entry name" value="SBP_2_dom"/>
</dbReference>
<accession>A0ABU4C316</accession>
<evidence type="ECO:0000259" key="5">
    <source>
        <dbReference type="Pfam" id="PF13407"/>
    </source>
</evidence>
<keyword evidence="3 4" id="KW-0732">Signal</keyword>
<feature type="signal peptide" evidence="4">
    <location>
        <begin position="1"/>
        <end position="18"/>
    </location>
</feature>
<gene>
    <name evidence="6" type="ORF">R3Q16_30085</name>
</gene>
<evidence type="ECO:0000313" key="7">
    <source>
        <dbReference type="Proteomes" id="UP001185927"/>
    </source>
</evidence>
<reference evidence="6 7" key="1">
    <citation type="submission" date="2023-10" db="EMBL/GenBank/DDBJ databases">
        <title>Development of a sustainable strategy for remediation of hydrocarbon-contaminated territories based on the waste exchange concept.</title>
        <authorList>
            <person name="Krivoruchko A."/>
        </authorList>
    </citation>
    <scope>NUCLEOTIDE SEQUENCE [LARGE SCALE GENOMIC DNA]</scope>
    <source>
        <strain evidence="6 7">IEGM 1203</strain>
    </source>
</reference>
<dbReference type="InterPro" id="IPR028082">
    <property type="entry name" value="Peripla_BP_I"/>
</dbReference>
<dbReference type="EMBL" id="JAWLKB010000025">
    <property type="protein sequence ID" value="MDV6270883.1"/>
    <property type="molecule type" value="Genomic_DNA"/>
</dbReference>
<evidence type="ECO:0000256" key="2">
    <source>
        <dbReference type="ARBA" id="ARBA00007639"/>
    </source>
</evidence>
<comment type="caution">
    <text evidence="6">The sequence shown here is derived from an EMBL/GenBank/DDBJ whole genome shotgun (WGS) entry which is preliminary data.</text>
</comment>
<dbReference type="SUPFAM" id="SSF53822">
    <property type="entry name" value="Periplasmic binding protein-like I"/>
    <property type="match status" value="1"/>
</dbReference>
<feature type="domain" description="Periplasmic binding protein" evidence="5">
    <location>
        <begin position="54"/>
        <end position="311"/>
    </location>
</feature>
<dbReference type="PANTHER" id="PTHR46847:SF1">
    <property type="entry name" value="D-ALLOSE-BINDING PERIPLASMIC PROTEIN-RELATED"/>
    <property type="match status" value="1"/>
</dbReference>
<proteinExistence type="inferred from homology"/>
<feature type="chain" id="PRO_5046079439" evidence="4">
    <location>
        <begin position="19"/>
        <end position="365"/>
    </location>
</feature>
<dbReference type="RefSeq" id="WP_317545335.1">
    <property type="nucleotide sequence ID" value="NZ_JAWLKB010000025.1"/>
</dbReference>
<keyword evidence="7" id="KW-1185">Reference proteome</keyword>
<organism evidence="6 7">
    <name type="scientific">Rhodococcus globerulus</name>
    <dbReference type="NCBI Taxonomy" id="33008"/>
    <lineage>
        <taxon>Bacteria</taxon>
        <taxon>Bacillati</taxon>
        <taxon>Actinomycetota</taxon>
        <taxon>Actinomycetes</taxon>
        <taxon>Mycobacteriales</taxon>
        <taxon>Nocardiaceae</taxon>
        <taxon>Rhodococcus</taxon>
    </lineage>
</organism>
<dbReference type="PROSITE" id="PS51257">
    <property type="entry name" value="PROKAR_LIPOPROTEIN"/>
    <property type="match status" value="1"/>
</dbReference>
<dbReference type="Gene3D" id="3.40.50.2300">
    <property type="match status" value="2"/>
</dbReference>
<dbReference type="Pfam" id="PF13407">
    <property type="entry name" value="Peripla_BP_4"/>
    <property type="match status" value="1"/>
</dbReference>
<dbReference type="PANTHER" id="PTHR46847">
    <property type="entry name" value="D-ALLOSE-BINDING PERIPLASMIC PROTEIN-RELATED"/>
    <property type="match status" value="1"/>
</dbReference>
<comment type="similarity">
    <text evidence="2">Belongs to the bacterial solute-binding protein 2 family.</text>
</comment>
<evidence type="ECO:0000313" key="6">
    <source>
        <dbReference type="EMBL" id="MDV6270883.1"/>
    </source>
</evidence>
<sequence>MYFSSRSLLGRRTGAALACLLVAGSIASCSTGGATRIAASTDKDDLVMVTEVRSLSNPYAAAWVKGSQAYADSVGIPLKTIVYGGDSQNALSQLQSILAAGKTVLLNIDPNTSADTPAIVRAVQNSGGCAVTQWSKPADLHPWDVGDGWAAFVTYNGVEQGQGAADVLADTLGGKGGIIALQGILSNEVSQTRDKGLAASLAENPGIKLLDQQPADFDRNKAYNTIQTLLNKYGKDVNGVWAANDAMALGAIQAIREAGRAGEIKVVSASDATPEGLEDIASGDMLATFTTDPYYNGAMPLALCYQAVTGKVNISDLPHDKREFYVEHSLVTKDNVDQYLREPSAAEIAASVEDPYGRISGPLTK</sequence>
<name>A0ABU4C316_RHOGO</name>
<evidence type="ECO:0000256" key="1">
    <source>
        <dbReference type="ARBA" id="ARBA00004196"/>
    </source>
</evidence>
<dbReference type="Proteomes" id="UP001185927">
    <property type="component" value="Unassembled WGS sequence"/>
</dbReference>